<feature type="region of interest" description="Disordered" evidence="1">
    <location>
        <begin position="217"/>
        <end position="239"/>
    </location>
</feature>
<feature type="compositionally biased region" description="Basic and acidic residues" evidence="1">
    <location>
        <begin position="621"/>
        <end position="634"/>
    </location>
</feature>
<sequence length="665" mass="76771">MRRDVHKFSPKSLIKKSFRLFRYKKDDEFFIKEQVSTIRSTLKKKKSVYTQEIGTLSNIIRSSLNFRNENNSQLLNWIADILKDIHISEPSYVSPDIPATRSCAYLSASSCVDNIDGQIRDDRSIKTDMENMHNHLEFTTAMEIYESASYAPDTNSPTRDLTGFYKVEIDSESDHSFDSSSIRNVLSLESLDRSFADCKTERKMQSEEMPAHYKLYGEQNKPSQEQNDNSTYGLSSTINDEPISKKRSSYKGHELNSSFWLEQSPDYQLYGFPKDRNSLYDVDISDVCYDTEFLINFYKDRKKQQSVPRSDSVSRYQPDLSSAQISNESCDIKEDFKEDFMINKWNSSYAETSVKVGSKETRKNCDVSENVSHIKKRNNDFQGDSNSSVNVTDSTYDETTFMEIEEISDFSLHSKTVGLDYSDDDRSVIMDLDITPPSYQASGFVQNVSGKLSANRKSNSHKNQLKNSHVNTNIDEYSSNNEKFVQSTEHSVRGFFKNKWLRNRNGEENLREMQFEQVSSANDQDSKTSLNNANKNPNDLVINKGCWYIDKSGQPYQEPEQKVKKECGAPATSFSNTTTVEPKKNRKNNEHKTEQTIAKPTLFYFQRIPRSDNSNQPFKYRRSEDHEHQSNERNTKELIVGQNQKQINHGFAPTKVAHFPNQMHH</sequence>
<dbReference type="Proteomes" id="UP000494206">
    <property type="component" value="Unassembled WGS sequence"/>
</dbReference>
<keyword evidence="3" id="KW-1185">Reference proteome</keyword>
<organism evidence="2 3">
    <name type="scientific">Caenorhabditis bovis</name>
    <dbReference type="NCBI Taxonomy" id="2654633"/>
    <lineage>
        <taxon>Eukaryota</taxon>
        <taxon>Metazoa</taxon>
        <taxon>Ecdysozoa</taxon>
        <taxon>Nematoda</taxon>
        <taxon>Chromadorea</taxon>
        <taxon>Rhabditida</taxon>
        <taxon>Rhabditina</taxon>
        <taxon>Rhabditomorpha</taxon>
        <taxon>Rhabditoidea</taxon>
        <taxon>Rhabditidae</taxon>
        <taxon>Peloderinae</taxon>
        <taxon>Caenorhabditis</taxon>
    </lineage>
</organism>
<feature type="region of interest" description="Disordered" evidence="1">
    <location>
        <begin position="607"/>
        <end position="634"/>
    </location>
</feature>
<feature type="compositionally biased region" description="Basic and acidic residues" evidence="1">
    <location>
        <begin position="581"/>
        <end position="593"/>
    </location>
</feature>
<protein>
    <submittedName>
        <fullName evidence="2">Uncharacterized protein</fullName>
    </submittedName>
</protein>
<feature type="region of interest" description="Disordered" evidence="1">
    <location>
        <begin position="517"/>
        <end position="536"/>
    </location>
</feature>
<accession>A0A8S1EIP3</accession>
<gene>
    <name evidence="2" type="ORF">CBOVIS_LOCUS2868</name>
</gene>
<reference evidence="2 3" key="1">
    <citation type="submission" date="2020-04" db="EMBL/GenBank/DDBJ databases">
        <authorList>
            <person name="Laetsch R D."/>
            <person name="Stevens L."/>
            <person name="Kumar S."/>
            <person name="Blaxter L. M."/>
        </authorList>
    </citation>
    <scope>NUCLEOTIDE SEQUENCE [LARGE SCALE GENOMIC DNA]</scope>
</reference>
<feature type="region of interest" description="Disordered" evidence="1">
    <location>
        <begin position="568"/>
        <end position="593"/>
    </location>
</feature>
<evidence type="ECO:0000256" key="1">
    <source>
        <dbReference type="SAM" id="MobiDB-lite"/>
    </source>
</evidence>
<evidence type="ECO:0000313" key="3">
    <source>
        <dbReference type="Proteomes" id="UP000494206"/>
    </source>
</evidence>
<comment type="caution">
    <text evidence="2">The sequence shown here is derived from an EMBL/GenBank/DDBJ whole genome shotgun (WGS) entry which is preliminary data.</text>
</comment>
<evidence type="ECO:0000313" key="2">
    <source>
        <dbReference type="EMBL" id="CAB3399801.1"/>
    </source>
</evidence>
<dbReference type="AlphaFoldDB" id="A0A8S1EIP3"/>
<name>A0A8S1EIP3_9PELO</name>
<proteinExistence type="predicted"/>
<dbReference type="EMBL" id="CADEPM010000002">
    <property type="protein sequence ID" value="CAB3399801.1"/>
    <property type="molecule type" value="Genomic_DNA"/>
</dbReference>
<feature type="compositionally biased region" description="Polar residues" evidence="1">
    <location>
        <begin position="220"/>
        <end position="239"/>
    </location>
</feature>